<dbReference type="Proteomes" id="UP000019678">
    <property type="component" value="Unassembled WGS sequence"/>
</dbReference>
<dbReference type="AlphaFoldDB" id="A0A017TDZ3"/>
<reference evidence="3 4" key="1">
    <citation type="submission" date="2013-05" db="EMBL/GenBank/DDBJ databases">
        <title>Genome assembly of Chondromyces apiculatus DSM 436.</title>
        <authorList>
            <person name="Sharma G."/>
            <person name="Khatri I."/>
            <person name="Kaur C."/>
            <person name="Mayilraj S."/>
            <person name="Subramanian S."/>
        </authorList>
    </citation>
    <scope>NUCLEOTIDE SEQUENCE [LARGE SCALE GENOMIC DNA]</scope>
    <source>
        <strain evidence="3 4">DSM 436</strain>
    </source>
</reference>
<keyword evidence="4" id="KW-1185">Reference proteome</keyword>
<feature type="region of interest" description="Disordered" evidence="1">
    <location>
        <begin position="24"/>
        <end position="75"/>
    </location>
</feature>
<keyword evidence="2" id="KW-0732">Signal</keyword>
<proteinExistence type="predicted"/>
<evidence type="ECO:0000256" key="2">
    <source>
        <dbReference type="SAM" id="SignalP"/>
    </source>
</evidence>
<comment type="caution">
    <text evidence="3">The sequence shown here is derived from an EMBL/GenBank/DDBJ whole genome shotgun (WGS) entry which is preliminary data.</text>
</comment>
<accession>A0A017TDZ3</accession>
<protein>
    <submittedName>
        <fullName evidence="3">Uncharacterized protein</fullName>
    </submittedName>
</protein>
<feature type="region of interest" description="Disordered" evidence="1">
    <location>
        <begin position="88"/>
        <end position="124"/>
    </location>
</feature>
<evidence type="ECO:0000313" key="3">
    <source>
        <dbReference type="EMBL" id="EYF07020.1"/>
    </source>
</evidence>
<evidence type="ECO:0000313" key="4">
    <source>
        <dbReference type="Proteomes" id="UP000019678"/>
    </source>
</evidence>
<evidence type="ECO:0000256" key="1">
    <source>
        <dbReference type="SAM" id="MobiDB-lite"/>
    </source>
</evidence>
<dbReference type="EMBL" id="ASRX01000013">
    <property type="protein sequence ID" value="EYF07020.1"/>
    <property type="molecule type" value="Genomic_DNA"/>
</dbReference>
<feature type="signal peptide" evidence="2">
    <location>
        <begin position="1"/>
        <end position="22"/>
    </location>
</feature>
<feature type="chain" id="PRO_5001497172" evidence="2">
    <location>
        <begin position="23"/>
        <end position="236"/>
    </location>
</feature>
<gene>
    <name evidence="3" type="ORF">CAP_1279</name>
</gene>
<sequence length="236" mass="24085">MRRATVLLAFLAGCVASCNTRAPTETLPTTTASAPAQAAPPTPDTTPESMPPGKAAVSLTPRTSGGGPPLLGPPSTAALEEILAAAPRKLPAPTDDGGRTRIGTPTPTPGADEPALNVAHQSPPRSRVVLGDVTLAGSMSSPAIEKAARAQIYWTLVQRCRGPDGAILPPDSVALSFDLDEGGSLIPTRIEATAADPRHEEAAECMRRELAGLAFRVPAGARGQTTPVNATVPSVD</sequence>
<feature type="compositionally biased region" description="Low complexity" evidence="1">
    <location>
        <begin position="24"/>
        <end position="37"/>
    </location>
</feature>
<organism evidence="3 4">
    <name type="scientific">Chondromyces apiculatus DSM 436</name>
    <dbReference type="NCBI Taxonomy" id="1192034"/>
    <lineage>
        <taxon>Bacteria</taxon>
        <taxon>Pseudomonadati</taxon>
        <taxon>Myxococcota</taxon>
        <taxon>Polyangia</taxon>
        <taxon>Polyangiales</taxon>
        <taxon>Polyangiaceae</taxon>
        <taxon>Chondromyces</taxon>
    </lineage>
</organism>
<name>A0A017TDZ3_9BACT</name>